<keyword evidence="2" id="KW-0521">NADP</keyword>
<organism evidence="7 8">
    <name type="scientific">Aromia moschata</name>
    <dbReference type="NCBI Taxonomy" id="1265417"/>
    <lineage>
        <taxon>Eukaryota</taxon>
        <taxon>Metazoa</taxon>
        <taxon>Ecdysozoa</taxon>
        <taxon>Arthropoda</taxon>
        <taxon>Hexapoda</taxon>
        <taxon>Insecta</taxon>
        <taxon>Pterygota</taxon>
        <taxon>Neoptera</taxon>
        <taxon>Endopterygota</taxon>
        <taxon>Coleoptera</taxon>
        <taxon>Polyphaga</taxon>
        <taxon>Cucujiformia</taxon>
        <taxon>Chrysomeloidea</taxon>
        <taxon>Cerambycidae</taxon>
        <taxon>Cerambycinae</taxon>
        <taxon>Callichromatini</taxon>
        <taxon>Aromia</taxon>
    </lineage>
</organism>
<feature type="active site" description="Proton donor" evidence="4">
    <location>
        <position position="49"/>
    </location>
</feature>
<dbReference type="SUPFAM" id="SSF51430">
    <property type="entry name" value="NAD(P)-linked oxidoreductase"/>
    <property type="match status" value="1"/>
</dbReference>
<dbReference type="AlphaFoldDB" id="A0AAV8ZGL7"/>
<reference evidence="7" key="1">
    <citation type="journal article" date="2023" name="Insect Mol. Biol.">
        <title>Genome sequencing provides insights into the evolution of gene families encoding plant cell wall-degrading enzymes in longhorned beetles.</title>
        <authorList>
            <person name="Shin N.R."/>
            <person name="Okamura Y."/>
            <person name="Kirsch R."/>
            <person name="Pauchet Y."/>
        </authorList>
    </citation>
    <scope>NUCLEOTIDE SEQUENCE</scope>
    <source>
        <strain evidence="7">AMC_N1</strain>
    </source>
</reference>
<name>A0AAV8ZGL7_9CUCU</name>
<dbReference type="PRINTS" id="PR00069">
    <property type="entry name" value="ALDKETRDTASE"/>
</dbReference>
<dbReference type="PANTHER" id="PTHR11732">
    <property type="entry name" value="ALDO/KETO REDUCTASE"/>
    <property type="match status" value="1"/>
</dbReference>
<dbReference type="InterPro" id="IPR018170">
    <property type="entry name" value="Aldo/ket_reductase_CS"/>
</dbReference>
<keyword evidence="8" id="KW-1185">Reference proteome</keyword>
<dbReference type="GO" id="GO:0016491">
    <property type="term" value="F:oxidoreductase activity"/>
    <property type="evidence" value="ECO:0007669"/>
    <property type="project" value="UniProtKB-KW"/>
</dbReference>
<evidence type="ECO:0000256" key="1">
    <source>
        <dbReference type="ARBA" id="ARBA00007905"/>
    </source>
</evidence>
<comment type="similarity">
    <text evidence="1">Belongs to the aldo/keto reductase family.</text>
</comment>
<evidence type="ECO:0000256" key="3">
    <source>
        <dbReference type="ARBA" id="ARBA00023002"/>
    </source>
</evidence>
<dbReference type="EMBL" id="JAPWTK010000001">
    <property type="protein sequence ID" value="KAJ8963485.1"/>
    <property type="molecule type" value="Genomic_DNA"/>
</dbReference>
<comment type="caution">
    <text evidence="7">The sequence shown here is derived from an EMBL/GenBank/DDBJ whole genome shotgun (WGS) entry which is preliminary data.</text>
</comment>
<dbReference type="Pfam" id="PF00248">
    <property type="entry name" value="Aldo_ket_red"/>
    <property type="match status" value="1"/>
</dbReference>
<feature type="domain" description="NADP-dependent oxidoreductase" evidence="6">
    <location>
        <begin position="16"/>
        <end position="283"/>
    </location>
</feature>
<dbReference type="PROSITE" id="PS00062">
    <property type="entry name" value="ALDOKETO_REDUCTASE_2"/>
    <property type="match status" value="1"/>
</dbReference>
<dbReference type="Proteomes" id="UP001162162">
    <property type="component" value="Unassembled WGS sequence"/>
</dbReference>
<evidence type="ECO:0000313" key="7">
    <source>
        <dbReference type="EMBL" id="KAJ8963485.1"/>
    </source>
</evidence>
<gene>
    <name evidence="7" type="ORF">NQ318_018968</name>
</gene>
<evidence type="ECO:0000256" key="5">
    <source>
        <dbReference type="PIRSR" id="PIRSR000097-2"/>
    </source>
</evidence>
<evidence type="ECO:0000313" key="8">
    <source>
        <dbReference type="Proteomes" id="UP001162162"/>
    </source>
</evidence>
<dbReference type="InterPro" id="IPR020471">
    <property type="entry name" value="AKR"/>
</dbReference>
<dbReference type="InterPro" id="IPR036812">
    <property type="entry name" value="NAD(P)_OxRdtase_dom_sf"/>
</dbReference>
<dbReference type="FunFam" id="3.20.20.100:FF:000006">
    <property type="entry name" value="Aldo-keto reductase family 1 member A1"/>
    <property type="match status" value="1"/>
</dbReference>
<dbReference type="PROSITE" id="PS00063">
    <property type="entry name" value="ALDOKETO_REDUCTASE_3"/>
    <property type="match status" value="1"/>
</dbReference>
<dbReference type="InterPro" id="IPR023210">
    <property type="entry name" value="NADP_OxRdtase_dom"/>
</dbReference>
<dbReference type="Gene3D" id="3.20.20.100">
    <property type="entry name" value="NADP-dependent oxidoreductase domain"/>
    <property type="match status" value="1"/>
</dbReference>
<sequence>MSTTLKLNNGYVIPTIGLGTYKSNPGEVEDAVKYAIDVGYRHIDCAWFYKNEKEVGVGLKAKLDDGTVKREDLFILWNNYHERKNVVPMLKESLEALQLDYIDLFLIHWPFGFKETAEPLPTSTEAYSDVDYIETWAGMEECVKLGLTKSVGLSNFNKDQIERVLKNCVIKPVVNQVEVNPNINQKDLIGFCKERDIVVVGFCPLGRGSLSTTISTYPPSTVLDPNVIEMSKKYNKTPRASNTEIFRICVIPKSVTKSRILENFNIYDFELDKEDTKYLDSCNKNQRVSPMAAYKDHKYYPF</sequence>
<evidence type="ECO:0000259" key="6">
    <source>
        <dbReference type="Pfam" id="PF00248"/>
    </source>
</evidence>
<protein>
    <recommendedName>
        <fullName evidence="6">NADP-dependent oxidoreductase domain-containing protein</fullName>
    </recommendedName>
</protein>
<keyword evidence="3" id="KW-0560">Oxidoreductase</keyword>
<evidence type="ECO:0000256" key="2">
    <source>
        <dbReference type="ARBA" id="ARBA00022857"/>
    </source>
</evidence>
<evidence type="ECO:0000256" key="4">
    <source>
        <dbReference type="PIRSR" id="PIRSR000097-1"/>
    </source>
</evidence>
<proteinExistence type="inferred from homology"/>
<accession>A0AAV8ZGL7</accession>
<dbReference type="PIRSF" id="PIRSF000097">
    <property type="entry name" value="AKR"/>
    <property type="match status" value="1"/>
</dbReference>
<dbReference type="PROSITE" id="PS00798">
    <property type="entry name" value="ALDOKETO_REDUCTASE_1"/>
    <property type="match status" value="1"/>
</dbReference>
<feature type="binding site" evidence="5">
    <location>
        <position position="108"/>
    </location>
    <ligand>
        <name>substrate</name>
    </ligand>
</feature>